<organism evidence="3 4">
    <name type="scientific">Agathobacter rectalis</name>
    <dbReference type="NCBI Taxonomy" id="39491"/>
    <lineage>
        <taxon>Bacteria</taxon>
        <taxon>Bacillati</taxon>
        <taxon>Bacillota</taxon>
        <taxon>Clostridia</taxon>
        <taxon>Lachnospirales</taxon>
        <taxon>Lachnospiraceae</taxon>
        <taxon>Agathobacter</taxon>
    </lineage>
</organism>
<dbReference type="EMBL" id="QRXG01000004">
    <property type="protein sequence ID" value="RGT83128.1"/>
    <property type="molecule type" value="Genomic_DNA"/>
</dbReference>
<accession>A0A412Q5L7</accession>
<feature type="domain" description="PIN like" evidence="2">
    <location>
        <begin position="24"/>
        <end position="240"/>
    </location>
</feature>
<evidence type="ECO:0000259" key="2">
    <source>
        <dbReference type="Pfam" id="PF18476"/>
    </source>
</evidence>
<evidence type="ECO:0000313" key="4">
    <source>
        <dbReference type="Proteomes" id="UP000284296"/>
    </source>
</evidence>
<gene>
    <name evidence="3" type="ORF">DWX06_03595</name>
</gene>
<proteinExistence type="predicted"/>
<evidence type="ECO:0000256" key="1">
    <source>
        <dbReference type="SAM" id="Coils"/>
    </source>
</evidence>
<evidence type="ECO:0000313" key="3">
    <source>
        <dbReference type="EMBL" id="RGT83128.1"/>
    </source>
</evidence>
<reference evidence="3 4" key="1">
    <citation type="submission" date="2018-08" db="EMBL/GenBank/DDBJ databases">
        <title>A genome reference for cultivated species of the human gut microbiota.</title>
        <authorList>
            <person name="Zou Y."/>
            <person name="Xue W."/>
            <person name="Luo G."/>
        </authorList>
    </citation>
    <scope>NUCLEOTIDE SEQUENCE [LARGE SCALE GENOMIC DNA]</scope>
    <source>
        <strain evidence="3 4">AF18-16LB</strain>
    </source>
</reference>
<feature type="coiled-coil region" evidence="1">
    <location>
        <begin position="283"/>
        <end position="376"/>
    </location>
</feature>
<dbReference type="InterPro" id="IPR041578">
    <property type="entry name" value="PIN_8"/>
</dbReference>
<protein>
    <recommendedName>
        <fullName evidence="2">PIN like domain-containing protein</fullName>
    </recommendedName>
</protein>
<dbReference type="RefSeq" id="WP_118003824.1">
    <property type="nucleotide sequence ID" value="NZ_QRXF01000004.1"/>
</dbReference>
<keyword evidence="1" id="KW-0175">Coiled coil</keyword>
<dbReference type="Pfam" id="PF18476">
    <property type="entry name" value="PIN_8"/>
    <property type="match status" value="1"/>
</dbReference>
<name>A0A412Q5L7_9FIRM</name>
<dbReference type="Proteomes" id="UP000284296">
    <property type="component" value="Unassembled WGS sequence"/>
</dbReference>
<sequence>MRNAIKEFIEPSDYEKHNLWENAIFVFDTNVLLNLYRYSAKTRNSLLDAFESFKDRIWIPYQVAYEYMNKRCEVIYETVQRYEQFKKEIDAFTSKAIETLRLTQSDEEVSELKRYLFKWLDSNKDRNLLVLSAEQDEILNKILTIFEGRVGEKISDDELMAIKEEGKKRYEKSIPPGYKDDKKKKDKEDDNNAYGDLIIWKQIIKYAKATSRGIIYVTHDQKEDWWNIVKGKTIGPRIELRKEFVTETQQEFHMYSMHSFISTYNKMNNNLIDKSAVEEVIGLEKANKRNRRANRNVKTISLSEKIARTEETLDKIQNRIDRRRKIMGDIENKYQNQGIELPENIQTQYDNTKVKRQELEEIYEGKLRELEGLKQMAKMS</sequence>
<dbReference type="AlphaFoldDB" id="A0A412Q5L7"/>
<comment type="caution">
    <text evidence="3">The sequence shown here is derived from an EMBL/GenBank/DDBJ whole genome shotgun (WGS) entry which is preliminary data.</text>
</comment>